<keyword evidence="6" id="KW-1185">Reference proteome</keyword>
<dbReference type="AlphaFoldDB" id="A0A9W6SMW7"/>
<keyword evidence="2" id="KW-0333">Golgi apparatus</keyword>
<dbReference type="GO" id="GO:0048194">
    <property type="term" value="P:Golgi vesicle budding"/>
    <property type="evidence" value="ECO:0007669"/>
    <property type="project" value="TreeGrafter"/>
</dbReference>
<dbReference type="RefSeq" id="WP_285663949.1">
    <property type="nucleotide sequence ID" value="NZ_BSTX01000002.1"/>
</dbReference>
<evidence type="ECO:0008006" key="7">
    <source>
        <dbReference type="Google" id="ProtNLM"/>
    </source>
</evidence>
<evidence type="ECO:0000313" key="6">
    <source>
        <dbReference type="Proteomes" id="UP001165079"/>
    </source>
</evidence>
<dbReference type="Gene3D" id="1.10.3630.10">
    <property type="entry name" value="yeast vps74-n-term truncation variant domain like"/>
    <property type="match status" value="1"/>
</dbReference>
<proteinExistence type="predicted"/>
<dbReference type="GO" id="GO:0005829">
    <property type="term" value="C:cytosol"/>
    <property type="evidence" value="ECO:0007669"/>
    <property type="project" value="TreeGrafter"/>
</dbReference>
<comment type="caution">
    <text evidence="5">The sequence shown here is derived from an EMBL/GenBank/DDBJ whole genome shotgun (WGS) entry which is preliminary data.</text>
</comment>
<accession>A0A9W6SMW7</accession>
<evidence type="ECO:0000313" key="5">
    <source>
        <dbReference type="EMBL" id="GLZ78811.1"/>
    </source>
</evidence>
<dbReference type="PANTHER" id="PTHR12704">
    <property type="entry name" value="TRANS-GOLGI PROTEIN GMX33"/>
    <property type="match status" value="1"/>
</dbReference>
<reference evidence="5" key="1">
    <citation type="submission" date="2023-03" db="EMBL/GenBank/DDBJ databases">
        <title>Actinorhabdospora filicis NBRC 111898.</title>
        <authorList>
            <person name="Ichikawa N."/>
            <person name="Sato H."/>
            <person name="Tonouchi N."/>
        </authorList>
    </citation>
    <scope>NUCLEOTIDE SEQUENCE</scope>
    <source>
        <strain evidence="5">NBRC 111898</strain>
    </source>
</reference>
<evidence type="ECO:0000256" key="1">
    <source>
        <dbReference type="ARBA" id="ARBA00004255"/>
    </source>
</evidence>
<dbReference type="Pfam" id="PF05719">
    <property type="entry name" value="GPP34"/>
    <property type="match status" value="1"/>
</dbReference>
<dbReference type="InterPro" id="IPR038261">
    <property type="entry name" value="GPP34-like_sf"/>
</dbReference>
<dbReference type="GO" id="GO:0007030">
    <property type="term" value="P:Golgi organization"/>
    <property type="evidence" value="ECO:0007669"/>
    <property type="project" value="TreeGrafter"/>
</dbReference>
<keyword evidence="3" id="KW-0446">Lipid-binding</keyword>
<dbReference type="GO" id="GO:0070273">
    <property type="term" value="F:phosphatidylinositol-4-phosphate binding"/>
    <property type="evidence" value="ECO:0007669"/>
    <property type="project" value="InterPro"/>
</dbReference>
<keyword evidence="4" id="KW-0472">Membrane</keyword>
<dbReference type="GO" id="GO:0012505">
    <property type="term" value="C:endomembrane system"/>
    <property type="evidence" value="ECO:0007669"/>
    <property type="project" value="UniProtKB-ARBA"/>
</dbReference>
<evidence type="ECO:0000256" key="3">
    <source>
        <dbReference type="ARBA" id="ARBA00023121"/>
    </source>
</evidence>
<dbReference type="PANTHER" id="PTHR12704:SF2">
    <property type="entry name" value="GOLGI PHOSPHOPROTEIN 3 HOMOLOG SAURON"/>
    <property type="match status" value="1"/>
</dbReference>
<dbReference type="Proteomes" id="UP001165079">
    <property type="component" value="Unassembled WGS sequence"/>
</dbReference>
<gene>
    <name evidence="5" type="ORF">Afil01_36180</name>
</gene>
<name>A0A9W6SMW7_9ACTN</name>
<organism evidence="5 6">
    <name type="scientific">Actinorhabdospora filicis</name>
    <dbReference type="NCBI Taxonomy" id="1785913"/>
    <lineage>
        <taxon>Bacteria</taxon>
        <taxon>Bacillati</taxon>
        <taxon>Actinomycetota</taxon>
        <taxon>Actinomycetes</taxon>
        <taxon>Micromonosporales</taxon>
        <taxon>Micromonosporaceae</taxon>
        <taxon>Actinorhabdospora</taxon>
    </lineage>
</organism>
<dbReference type="GO" id="GO:0006890">
    <property type="term" value="P:retrograde vesicle-mediated transport, Golgi to endoplasmic reticulum"/>
    <property type="evidence" value="ECO:0007669"/>
    <property type="project" value="TreeGrafter"/>
</dbReference>
<dbReference type="InterPro" id="IPR008628">
    <property type="entry name" value="GPP34-like"/>
</dbReference>
<dbReference type="EMBL" id="BSTX01000002">
    <property type="protein sequence ID" value="GLZ78811.1"/>
    <property type="molecule type" value="Genomic_DNA"/>
</dbReference>
<comment type="subcellular location">
    <subcellularLocation>
        <location evidence="1">Golgi apparatus membrane</location>
        <topology evidence="1">Peripheral membrane protein</topology>
        <orientation evidence="1">Cytoplasmic side</orientation>
    </subcellularLocation>
</comment>
<protein>
    <recommendedName>
        <fullName evidence="7">Golgi phosphoprotein 3 (GPP34)</fullName>
    </recommendedName>
</protein>
<sequence length="222" mass="23605">MRTLRLADELLLIAYDDDTGRNRATGLELGLAGSLLLELALSERLRVDGRKKVHVVSAASIGDEFADEALARVGADKPRTARSWVNTFSRKLLPRVRERLVGEGVLREEVHKVFGLFPYRYYPLADGRGEGEARARLERAAGNGVAGDARTAALAGLIRATSLERRALPGLSSWEARRVVKGLAEAGWAGEATREAIAATQMAVIAAVTASVAASTAATSGG</sequence>
<evidence type="ECO:0000256" key="4">
    <source>
        <dbReference type="ARBA" id="ARBA00023136"/>
    </source>
</evidence>
<dbReference type="GO" id="GO:0043001">
    <property type="term" value="P:Golgi to plasma membrane protein transport"/>
    <property type="evidence" value="ECO:0007669"/>
    <property type="project" value="TreeGrafter"/>
</dbReference>
<evidence type="ECO:0000256" key="2">
    <source>
        <dbReference type="ARBA" id="ARBA00023034"/>
    </source>
</evidence>